<sequence>MPRYIPYRLQWSTLDHKYIVFYEDQPLVPAIEPGGPHWAGWLEEISSFAFQSRAGADCTVRKETAQRGGSYWYAYRRQEQHMLKRYLARGIDLTVARLETVAAVLNGRETDPALALHPAEEAQSEQAVDKATIAPPRKASSASPLLLTSKLHIPRLPMQYVPRARLLAQLEQGREGALTLVSAPAGSGKTTLLAAWASSTHFPVAWISLETADNDPARFLSYLIAALARLDERFETAMQAYHISDNRDAERVLTGILNDLAQLLQQDVFVILDDYHVLTTEAIHTLLRFLLDHLPEHLHLVIGTRADPPVSLARLRARGQLNEVRTTELRFASGEVASLVHTMGLALSDEATDLLEQRTEGWIAGIQLLALALRGQADATTFLQTFRGTHRFLLDYVSEEVLAQQTPETRRFLLLSCVLERMTGPLCDAVTELPDSQSRLAQLLRANLFVSALDNTETWYRYHPLFANSLRTQLQKLEPDLLPHLYARASQWYEQQQSLEEACDYAFLAGELARAANLVTQLLPSLVEQGRFERLGNWLSQLPVELIVTSPQLYITLPWHSLSMRPLESIARQLQHMEQHVQEQQTTDSAWEEAQGVLSLFQALNALSEHRHKQAFKLIHEALQHLTPRASELSQMLVRFLQLILSLTYSERGDLSAAERILRDLSMEQPARQRSLIQMAAMFLLGELYKAQGQLHKAEKLYKTLLLAPGSRQDLAPMLLLLQSFALMRQACLLYERNRLEGATYGIEQVLKSLPGAMLKLIPPELHQPFYGYGLWIQARIELAQGRAEAARYFLEAARQHPEIYEEIHPGKDSSPVDISTLVARLALSCGEFEMANRWVETNSIRYDDTPETLAQGQQVFAYLTLARILIARGRSRQAEAETALKQANILLERWHTCATRLGFQGWLIELQMLTALALQAQGKTRQALTTLGGVLAQAEPEGYIRLFADEGEPMRHILSQVSMYTTASARYIQQILTAMPAMSLALPAPAAQEVTQALIDPLSSRERDVLSLLATGASNQQIAERLVISLNTAKRHVKHILAKLAVLNRTQAAARARELGLL</sequence>
<organism evidence="5 6">
    <name type="scientific">Ktedonosporobacter rubrisoli</name>
    <dbReference type="NCBI Taxonomy" id="2509675"/>
    <lineage>
        <taxon>Bacteria</taxon>
        <taxon>Bacillati</taxon>
        <taxon>Chloroflexota</taxon>
        <taxon>Ktedonobacteria</taxon>
        <taxon>Ktedonobacterales</taxon>
        <taxon>Ktedonosporobacteraceae</taxon>
        <taxon>Ktedonosporobacter</taxon>
    </lineage>
</organism>
<dbReference type="PANTHER" id="PTHR44688:SF16">
    <property type="entry name" value="DNA-BINDING TRANSCRIPTIONAL ACTIVATOR DEVR_DOSR"/>
    <property type="match status" value="1"/>
</dbReference>
<dbReference type="AlphaFoldDB" id="A0A4V0YY63"/>
<dbReference type="InterPro" id="IPR011990">
    <property type="entry name" value="TPR-like_helical_dom_sf"/>
</dbReference>
<keyword evidence="3" id="KW-0804">Transcription</keyword>
<dbReference type="RefSeq" id="WP_129885720.1">
    <property type="nucleotide sequence ID" value="NZ_CP035758.1"/>
</dbReference>
<dbReference type="SMART" id="SM00421">
    <property type="entry name" value="HTH_LUXR"/>
    <property type="match status" value="1"/>
</dbReference>
<dbReference type="KEGG" id="kbs:EPA93_03560"/>
<dbReference type="Gene3D" id="1.10.10.10">
    <property type="entry name" value="Winged helix-like DNA-binding domain superfamily/Winged helix DNA-binding domain"/>
    <property type="match status" value="1"/>
</dbReference>
<dbReference type="CDD" id="cd06170">
    <property type="entry name" value="LuxR_C_like"/>
    <property type="match status" value="1"/>
</dbReference>
<dbReference type="Gene3D" id="3.40.50.300">
    <property type="entry name" value="P-loop containing nucleotide triphosphate hydrolases"/>
    <property type="match status" value="1"/>
</dbReference>
<protein>
    <recommendedName>
        <fullName evidence="4">HTH luxR-type domain-containing protein</fullName>
    </recommendedName>
</protein>
<accession>A0A4V0YY63</accession>
<dbReference type="PRINTS" id="PR00038">
    <property type="entry name" value="HTHLUXR"/>
</dbReference>
<evidence type="ECO:0000256" key="3">
    <source>
        <dbReference type="ARBA" id="ARBA00023163"/>
    </source>
</evidence>
<dbReference type="Proteomes" id="UP000290365">
    <property type="component" value="Chromosome"/>
</dbReference>
<dbReference type="Gene3D" id="1.25.40.10">
    <property type="entry name" value="Tetratricopeptide repeat domain"/>
    <property type="match status" value="1"/>
</dbReference>
<keyword evidence="1" id="KW-0805">Transcription regulation</keyword>
<dbReference type="PROSITE" id="PS50043">
    <property type="entry name" value="HTH_LUXR_2"/>
    <property type="match status" value="1"/>
</dbReference>
<evidence type="ECO:0000259" key="4">
    <source>
        <dbReference type="PROSITE" id="PS50043"/>
    </source>
</evidence>
<dbReference type="OrthoDB" id="134937at2"/>
<dbReference type="InterPro" id="IPR016032">
    <property type="entry name" value="Sig_transdc_resp-reg_C-effctor"/>
</dbReference>
<dbReference type="GO" id="GO:0006355">
    <property type="term" value="P:regulation of DNA-templated transcription"/>
    <property type="evidence" value="ECO:0007669"/>
    <property type="project" value="InterPro"/>
</dbReference>
<dbReference type="SUPFAM" id="SSF46894">
    <property type="entry name" value="C-terminal effector domain of the bipartite response regulators"/>
    <property type="match status" value="1"/>
</dbReference>
<reference evidence="5 6" key="1">
    <citation type="submission" date="2019-01" db="EMBL/GenBank/DDBJ databases">
        <title>Ktedonosporobacter rubrisoli SCAWS-G2.</title>
        <authorList>
            <person name="Huang Y."/>
            <person name="Yan B."/>
        </authorList>
    </citation>
    <scope>NUCLEOTIDE SEQUENCE [LARGE SCALE GENOMIC DNA]</scope>
    <source>
        <strain evidence="5 6">SCAWS-G2</strain>
    </source>
</reference>
<evidence type="ECO:0000313" key="5">
    <source>
        <dbReference type="EMBL" id="QBD75121.1"/>
    </source>
</evidence>
<evidence type="ECO:0000256" key="2">
    <source>
        <dbReference type="ARBA" id="ARBA00023125"/>
    </source>
</evidence>
<dbReference type="InterPro" id="IPR000792">
    <property type="entry name" value="Tscrpt_reg_LuxR_C"/>
</dbReference>
<dbReference type="GO" id="GO:0003677">
    <property type="term" value="F:DNA binding"/>
    <property type="evidence" value="ECO:0007669"/>
    <property type="project" value="UniProtKB-KW"/>
</dbReference>
<keyword evidence="2" id="KW-0238">DNA-binding</keyword>
<dbReference type="InterPro" id="IPR036388">
    <property type="entry name" value="WH-like_DNA-bd_sf"/>
</dbReference>
<dbReference type="PANTHER" id="PTHR44688">
    <property type="entry name" value="DNA-BINDING TRANSCRIPTIONAL ACTIVATOR DEVR_DOSR"/>
    <property type="match status" value="1"/>
</dbReference>
<dbReference type="InterPro" id="IPR027417">
    <property type="entry name" value="P-loop_NTPase"/>
</dbReference>
<dbReference type="SUPFAM" id="SSF48452">
    <property type="entry name" value="TPR-like"/>
    <property type="match status" value="1"/>
</dbReference>
<evidence type="ECO:0000256" key="1">
    <source>
        <dbReference type="ARBA" id="ARBA00023015"/>
    </source>
</evidence>
<name>A0A4V0YY63_KTERU</name>
<dbReference type="InterPro" id="IPR003593">
    <property type="entry name" value="AAA+_ATPase"/>
</dbReference>
<proteinExistence type="predicted"/>
<keyword evidence="6" id="KW-1185">Reference proteome</keyword>
<dbReference type="SMART" id="SM00382">
    <property type="entry name" value="AAA"/>
    <property type="match status" value="1"/>
</dbReference>
<dbReference type="SUPFAM" id="SSF52540">
    <property type="entry name" value="P-loop containing nucleoside triphosphate hydrolases"/>
    <property type="match status" value="1"/>
</dbReference>
<dbReference type="Pfam" id="PF00196">
    <property type="entry name" value="GerE"/>
    <property type="match status" value="1"/>
</dbReference>
<dbReference type="InterPro" id="IPR059106">
    <property type="entry name" value="WHD_MalT"/>
</dbReference>
<dbReference type="InterPro" id="IPR041617">
    <property type="entry name" value="TPR_MalT"/>
</dbReference>
<dbReference type="EMBL" id="CP035758">
    <property type="protein sequence ID" value="QBD75121.1"/>
    <property type="molecule type" value="Genomic_DNA"/>
</dbReference>
<evidence type="ECO:0000313" key="6">
    <source>
        <dbReference type="Proteomes" id="UP000290365"/>
    </source>
</evidence>
<feature type="domain" description="HTH luxR-type" evidence="4">
    <location>
        <begin position="996"/>
        <end position="1061"/>
    </location>
</feature>
<dbReference type="Pfam" id="PF25873">
    <property type="entry name" value="WHD_MalT"/>
    <property type="match status" value="1"/>
</dbReference>
<gene>
    <name evidence="5" type="ORF">EPA93_03560</name>
</gene>
<dbReference type="Pfam" id="PF17874">
    <property type="entry name" value="TPR_MalT"/>
    <property type="match status" value="1"/>
</dbReference>